<name>A0A381Y4G8_9ZZZZ</name>
<gene>
    <name evidence="3" type="ORF">METZ01_LOCUS124396</name>
</gene>
<dbReference type="Gene3D" id="3.40.630.10">
    <property type="entry name" value="Zn peptidases"/>
    <property type="match status" value="1"/>
</dbReference>
<dbReference type="AlphaFoldDB" id="A0A381Y4G8"/>
<dbReference type="CDD" id="cd05666">
    <property type="entry name" value="M20_Acy1-like"/>
    <property type="match status" value="1"/>
</dbReference>
<dbReference type="InterPro" id="IPR017439">
    <property type="entry name" value="Amidohydrolase"/>
</dbReference>
<dbReference type="PIRSF" id="PIRSF005962">
    <property type="entry name" value="Pept_M20D_amidohydro"/>
    <property type="match status" value="1"/>
</dbReference>
<proteinExistence type="predicted"/>
<dbReference type="NCBIfam" id="TIGR01891">
    <property type="entry name" value="amidohydrolases"/>
    <property type="match status" value="1"/>
</dbReference>
<dbReference type="InterPro" id="IPR002933">
    <property type="entry name" value="Peptidase_M20"/>
</dbReference>
<dbReference type="InterPro" id="IPR036264">
    <property type="entry name" value="Bact_exopeptidase_dim_dom"/>
</dbReference>
<feature type="domain" description="Peptidase M20 dimerisation" evidence="2">
    <location>
        <begin position="188"/>
        <end position="277"/>
    </location>
</feature>
<dbReference type="InterPro" id="IPR011650">
    <property type="entry name" value="Peptidase_M20_dimer"/>
</dbReference>
<dbReference type="GO" id="GO:0016787">
    <property type="term" value="F:hydrolase activity"/>
    <property type="evidence" value="ECO:0007669"/>
    <property type="project" value="UniProtKB-KW"/>
</dbReference>
<dbReference type="Pfam" id="PF01546">
    <property type="entry name" value="Peptidase_M20"/>
    <property type="match status" value="1"/>
</dbReference>
<dbReference type="SUPFAM" id="SSF55031">
    <property type="entry name" value="Bacterial exopeptidase dimerisation domain"/>
    <property type="match status" value="1"/>
</dbReference>
<reference evidence="3" key="1">
    <citation type="submission" date="2018-05" db="EMBL/GenBank/DDBJ databases">
        <authorList>
            <person name="Lanie J.A."/>
            <person name="Ng W.-L."/>
            <person name="Kazmierczak K.M."/>
            <person name="Andrzejewski T.M."/>
            <person name="Davidsen T.M."/>
            <person name="Wayne K.J."/>
            <person name="Tettelin H."/>
            <person name="Glass J.I."/>
            <person name="Rusch D."/>
            <person name="Podicherti R."/>
            <person name="Tsui H.-C.T."/>
            <person name="Winkler M.E."/>
        </authorList>
    </citation>
    <scope>NUCLEOTIDE SEQUENCE</scope>
</reference>
<evidence type="ECO:0000313" key="3">
    <source>
        <dbReference type="EMBL" id="SVA71542.1"/>
    </source>
</evidence>
<evidence type="ECO:0000259" key="2">
    <source>
        <dbReference type="Pfam" id="PF07687"/>
    </source>
</evidence>
<accession>A0A381Y4G8</accession>
<organism evidence="3">
    <name type="scientific">marine metagenome</name>
    <dbReference type="NCBI Taxonomy" id="408172"/>
    <lineage>
        <taxon>unclassified sequences</taxon>
        <taxon>metagenomes</taxon>
        <taxon>ecological metagenomes</taxon>
    </lineage>
</organism>
<dbReference type="EMBL" id="UINC01017300">
    <property type="protein sequence ID" value="SVA71542.1"/>
    <property type="molecule type" value="Genomic_DNA"/>
</dbReference>
<dbReference type="Pfam" id="PF07687">
    <property type="entry name" value="M20_dimer"/>
    <property type="match status" value="1"/>
</dbReference>
<dbReference type="Gene3D" id="3.30.70.360">
    <property type="match status" value="1"/>
</dbReference>
<protein>
    <recommendedName>
        <fullName evidence="2">Peptidase M20 dimerisation domain-containing protein</fullName>
    </recommendedName>
</protein>
<dbReference type="FunFam" id="3.30.70.360:FF:000001">
    <property type="entry name" value="N-acetyldiaminopimelate deacetylase"/>
    <property type="match status" value="1"/>
</dbReference>
<keyword evidence="1" id="KW-0378">Hydrolase</keyword>
<evidence type="ECO:0000256" key="1">
    <source>
        <dbReference type="ARBA" id="ARBA00022801"/>
    </source>
</evidence>
<sequence>MTIIEKNSELHQQMVTWRHHLHKHPELSFNERMTSDYIASILQSHDIEIHRGLAVTGIVATVHGQKEGCAIGLRADMDALPIQELNDFSYKSVHDGKMHACGHDGHSTMLLGAAIYLNENNDFSGTVHFIFQPAEEGGGGGRVMVEEGIFDKFPCQAVYGMHNFPGIAEGQFAVHSKAVMAANETLLINIQGKGGHAAMPEQCIDPVVVGAQIISALQSVVARNVAPLNSAVVSITMVNAGFASNVVPDEMQLTGSLRYFIKEVGDEVKGKIKNIVEGISHSMGAEATFESVPNYPATINTPKHAEICATAAAMVVGGNNVLRDEQPTMGSEDFAFLLNALEGAYIWIGNGLVPEDSPKGGCMLHNTQYDFNDEILPIGASYWIQLAQHILQ</sequence>
<dbReference type="PANTHER" id="PTHR11014">
    <property type="entry name" value="PEPTIDASE M20 FAMILY MEMBER"/>
    <property type="match status" value="1"/>
</dbReference>
<dbReference type="SUPFAM" id="SSF53187">
    <property type="entry name" value="Zn-dependent exopeptidases"/>
    <property type="match status" value="1"/>
</dbReference>
<dbReference type="PANTHER" id="PTHR11014:SF63">
    <property type="entry name" value="METALLOPEPTIDASE, PUTATIVE (AFU_ORTHOLOGUE AFUA_6G09600)-RELATED"/>
    <property type="match status" value="1"/>
</dbReference>